<evidence type="ECO:0000259" key="2">
    <source>
        <dbReference type="Pfam" id="PF12697"/>
    </source>
</evidence>
<dbReference type="InterPro" id="IPR052897">
    <property type="entry name" value="Sec-Metab_Biosynth_Hydrolase"/>
</dbReference>
<evidence type="ECO:0000256" key="1">
    <source>
        <dbReference type="SAM" id="MobiDB-lite"/>
    </source>
</evidence>
<dbReference type="SUPFAM" id="SSF53474">
    <property type="entry name" value="alpha/beta-Hydrolases"/>
    <property type="match status" value="1"/>
</dbReference>
<feature type="domain" description="AB hydrolase-1" evidence="2">
    <location>
        <begin position="6"/>
        <end position="211"/>
    </location>
</feature>
<organism evidence="3 4">
    <name type="scientific">Actinomadura verrucosospora</name>
    <dbReference type="NCBI Taxonomy" id="46165"/>
    <lineage>
        <taxon>Bacteria</taxon>
        <taxon>Bacillati</taxon>
        <taxon>Actinomycetota</taxon>
        <taxon>Actinomycetes</taxon>
        <taxon>Streptosporangiales</taxon>
        <taxon>Thermomonosporaceae</taxon>
        <taxon>Actinomadura</taxon>
    </lineage>
</organism>
<proteinExistence type="predicted"/>
<feature type="region of interest" description="Disordered" evidence="1">
    <location>
        <begin position="99"/>
        <end position="122"/>
    </location>
</feature>
<dbReference type="InterPro" id="IPR029058">
    <property type="entry name" value="AB_hydrolase_fold"/>
</dbReference>
<dbReference type="Proteomes" id="UP000501240">
    <property type="component" value="Chromosome"/>
</dbReference>
<dbReference type="PANTHER" id="PTHR37017:SF11">
    <property type="entry name" value="ESTERASE_LIPASE_THIOESTERASE DOMAIN-CONTAINING PROTEIN"/>
    <property type="match status" value="1"/>
</dbReference>
<dbReference type="Gene3D" id="3.40.50.1820">
    <property type="entry name" value="alpha/beta hydrolase"/>
    <property type="match status" value="1"/>
</dbReference>
<dbReference type="RefSeq" id="WP_173091914.1">
    <property type="nucleotide sequence ID" value="NZ_CP053892.1"/>
</dbReference>
<accession>A0A7D4A2E7</accession>
<sequence length="238" mass="25913">MAIFALIHGAGGSALDWHLLEAELRSRGHASVAVDLPMSEPRAGLWDYADAVAAAIDGRRPVVVVAHSWGGFVGPLVCARAGAAALVLVTAMIPRPGETPNDWWENSGRPSPGHGDDDELYSHDVPRDLARRIQAHDGALAEGISLDRAGREPWPLPAWPALPTRYLLCRDDRFFTPEFVRRHVKERLGITPDEMPGSHMVMLSRPAELADYLVRVLPSREKETEAGDAERSSPSQGA</sequence>
<evidence type="ECO:0000313" key="3">
    <source>
        <dbReference type="EMBL" id="QKG18587.1"/>
    </source>
</evidence>
<dbReference type="PANTHER" id="PTHR37017">
    <property type="entry name" value="AB HYDROLASE-1 DOMAIN-CONTAINING PROTEIN-RELATED"/>
    <property type="match status" value="1"/>
</dbReference>
<keyword evidence="3" id="KW-0378">Hydrolase</keyword>
<reference evidence="3 4" key="1">
    <citation type="submission" date="2020-05" db="EMBL/GenBank/DDBJ databases">
        <title>Actinomadura verrucosospora NRRL-B18236 (PFL_A860) Genome sequencing and assembly.</title>
        <authorList>
            <person name="Samborskyy M."/>
        </authorList>
    </citation>
    <scope>NUCLEOTIDE SEQUENCE [LARGE SCALE GENOMIC DNA]</scope>
    <source>
        <strain evidence="3 4">NRRL:B18236</strain>
    </source>
</reference>
<keyword evidence="4" id="KW-1185">Reference proteome</keyword>
<protein>
    <submittedName>
        <fullName evidence="3">Alpha/beta hydrolase</fullName>
    </submittedName>
</protein>
<gene>
    <name evidence="3" type="ORF">ACTIVE_0221</name>
</gene>
<dbReference type="GO" id="GO:0016787">
    <property type="term" value="F:hydrolase activity"/>
    <property type="evidence" value="ECO:0007669"/>
    <property type="project" value="UniProtKB-KW"/>
</dbReference>
<dbReference type="Pfam" id="PF12697">
    <property type="entry name" value="Abhydrolase_6"/>
    <property type="match status" value="1"/>
</dbReference>
<evidence type="ECO:0000313" key="4">
    <source>
        <dbReference type="Proteomes" id="UP000501240"/>
    </source>
</evidence>
<dbReference type="EMBL" id="CP053892">
    <property type="protein sequence ID" value="QKG18587.1"/>
    <property type="molecule type" value="Genomic_DNA"/>
</dbReference>
<dbReference type="InterPro" id="IPR000073">
    <property type="entry name" value="AB_hydrolase_1"/>
</dbReference>
<name>A0A7D4A2E7_ACTVE</name>
<dbReference type="AlphaFoldDB" id="A0A7D4A2E7"/>